<proteinExistence type="predicted"/>
<keyword evidence="2" id="KW-1185">Reference proteome</keyword>
<accession>A0A0X8JM27</accession>
<dbReference type="InterPro" id="IPR029044">
    <property type="entry name" value="Nucleotide-diphossugar_trans"/>
</dbReference>
<dbReference type="STRING" id="44742.AXF13_14550"/>
<evidence type="ECO:0000313" key="2">
    <source>
        <dbReference type="Proteomes" id="UP000069241"/>
    </source>
</evidence>
<dbReference type="AlphaFoldDB" id="A0A0X8JM27"/>
<gene>
    <name evidence="1" type="ORF">AXF13_14550</name>
</gene>
<dbReference type="EMBL" id="CP014229">
    <property type="protein sequence ID" value="AMD91247.1"/>
    <property type="molecule type" value="Genomic_DNA"/>
</dbReference>
<dbReference type="RefSeq" id="WP_062254324.1">
    <property type="nucleotide sequence ID" value="NZ_CP014229.1"/>
</dbReference>
<keyword evidence="1" id="KW-0808">Transferase</keyword>
<dbReference type="GO" id="GO:0016757">
    <property type="term" value="F:glycosyltransferase activity"/>
    <property type="evidence" value="ECO:0007669"/>
    <property type="project" value="InterPro"/>
</dbReference>
<name>A0A0X8JM27_9BACT</name>
<dbReference type="Pfam" id="PF01501">
    <property type="entry name" value="Glyco_transf_8"/>
    <property type="match status" value="1"/>
</dbReference>
<dbReference type="Gene3D" id="3.90.550.10">
    <property type="entry name" value="Spore Coat Polysaccharide Biosynthesis Protein SpsA, Chain A"/>
    <property type="match status" value="1"/>
</dbReference>
<dbReference type="KEGG" id="dfi:AXF13_14550"/>
<protein>
    <submittedName>
        <fullName evidence="1">Glycosyl transferase</fullName>
    </submittedName>
</protein>
<organism evidence="1 2">
    <name type="scientific">Desulfovibrio fairfieldensis</name>
    <dbReference type="NCBI Taxonomy" id="44742"/>
    <lineage>
        <taxon>Bacteria</taxon>
        <taxon>Pseudomonadati</taxon>
        <taxon>Thermodesulfobacteriota</taxon>
        <taxon>Desulfovibrionia</taxon>
        <taxon>Desulfovibrionales</taxon>
        <taxon>Desulfovibrionaceae</taxon>
        <taxon>Desulfovibrio</taxon>
    </lineage>
</organism>
<reference evidence="2" key="1">
    <citation type="submission" date="2016-02" db="EMBL/GenBank/DDBJ databases">
        <authorList>
            <person name="Holder M.E."/>
            <person name="Ajami N.J."/>
            <person name="Petrosino J.F."/>
        </authorList>
    </citation>
    <scope>NUCLEOTIDE SEQUENCE [LARGE SCALE GENOMIC DNA]</scope>
    <source>
        <strain evidence="2">CCUG 45958</strain>
    </source>
</reference>
<dbReference type="SUPFAM" id="SSF53448">
    <property type="entry name" value="Nucleotide-diphospho-sugar transferases"/>
    <property type="match status" value="1"/>
</dbReference>
<evidence type="ECO:0000313" key="1">
    <source>
        <dbReference type="EMBL" id="AMD91247.1"/>
    </source>
</evidence>
<dbReference type="InterPro" id="IPR002495">
    <property type="entry name" value="Glyco_trans_8"/>
</dbReference>
<sequence length="275" mass="31658">MKVVFCIDDNPRYLLLLKVAVRSLRALHGPDAPCLCVYAGDKQEVLEGVTREGIPLARYRPRLSRDLLPPETHANIGCFLKLELALVPELAGDEAVLYCDADMLFQRPLDALFNGPLPLYMGMAREKTAPFYHEYESLAYEFREQRYTVPMPFPIWTFSSGVVLFNLARLRRRDLIGHFLAFSLQNVGRIGNLDQSLLNYFFGKRVTRLEDRWNCPPYQADCLDAGHIVHFHGPKPWDVRSAWAEDLRVNHFEAMRRVWLGYLSEAERAQAEAWG</sequence>
<dbReference type="Proteomes" id="UP000069241">
    <property type="component" value="Chromosome"/>
</dbReference>